<keyword evidence="5" id="KW-0998">Cell outer membrane</keyword>
<name>A0A0K1PMA3_9BACT</name>
<dbReference type="Gene3D" id="3.10.20.310">
    <property type="entry name" value="membrane protein fhac"/>
    <property type="match status" value="3"/>
</dbReference>
<gene>
    <name evidence="9" type="ORF">AKJ09_01321</name>
</gene>
<dbReference type="EMBL" id="CP012333">
    <property type="protein sequence ID" value="AKU94657.1"/>
    <property type="molecule type" value="Genomic_DNA"/>
</dbReference>
<feature type="domain" description="Bacterial surface antigen (D15)" evidence="7">
    <location>
        <begin position="488"/>
        <end position="698"/>
    </location>
</feature>
<dbReference type="InterPro" id="IPR010827">
    <property type="entry name" value="BamA/TamA_POTRA"/>
</dbReference>
<evidence type="ECO:0000256" key="5">
    <source>
        <dbReference type="ARBA" id="ARBA00023237"/>
    </source>
</evidence>
<dbReference type="PROSITE" id="PS51257">
    <property type="entry name" value="PROKAR_LIPOPROTEIN"/>
    <property type="match status" value="1"/>
</dbReference>
<accession>A0A0K1PMA3</accession>
<dbReference type="Gene3D" id="2.40.160.50">
    <property type="entry name" value="membrane protein fhac: a member of the omp85/tpsb transporter family"/>
    <property type="match status" value="1"/>
</dbReference>
<protein>
    <submittedName>
        <fullName evidence="9">Outer membrane protein assembly factor YaeT</fullName>
    </submittedName>
</protein>
<reference evidence="9 10" key="1">
    <citation type="submission" date="2015-08" db="EMBL/GenBank/DDBJ databases">
        <authorList>
            <person name="Babu N.S."/>
            <person name="Beckwith C.J."/>
            <person name="Beseler K.G."/>
            <person name="Brison A."/>
            <person name="Carone J.V."/>
            <person name="Caskin T.P."/>
            <person name="Diamond M."/>
            <person name="Durham M.E."/>
            <person name="Foxe J.M."/>
            <person name="Go M."/>
            <person name="Henderson B.A."/>
            <person name="Jones I.B."/>
            <person name="McGettigan J.A."/>
            <person name="Micheletti S.J."/>
            <person name="Nasrallah M.E."/>
            <person name="Ortiz D."/>
            <person name="Piller C.R."/>
            <person name="Privatt S.R."/>
            <person name="Schneider S.L."/>
            <person name="Sharp S."/>
            <person name="Smith T.C."/>
            <person name="Stanton J.D."/>
            <person name="Ullery H.E."/>
            <person name="Wilson R.J."/>
            <person name="Serrano M.G."/>
            <person name="Buck G."/>
            <person name="Lee V."/>
            <person name="Wang Y."/>
            <person name="Carvalho R."/>
            <person name="Voegtly L."/>
            <person name="Shi R."/>
            <person name="Duckworth R."/>
            <person name="Johnson A."/>
            <person name="Loviza R."/>
            <person name="Walstead R."/>
            <person name="Shah Z."/>
            <person name="Kiflezghi M."/>
            <person name="Wade K."/>
            <person name="Ball S.L."/>
            <person name="Bradley K.W."/>
            <person name="Asai D.J."/>
            <person name="Bowman C.A."/>
            <person name="Russell D.A."/>
            <person name="Pope W.H."/>
            <person name="Jacobs-Sera D."/>
            <person name="Hendrix R.W."/>
            <person name="Hatfull G.F."/>
        </authorList>
    </citation>
    <scope>NUCLEOTIDE SEQUENCE [LARGE SCALE GENOMIC DNA]</scope>
    <source>
        <strain evidence="9 10">DSM 27648</strain>
    </source>
</reference>
<evidence type="ECO:0000256" key="3">
    <source>
        <dbReference type="ARBA" id="ARBA00022729"/>
    </source>
</evidence>
<evidence type="ECO:0000256" key="1">
    <source>
        <dbReference type="ARBA" id="ARBA00004370"/>
    </source>
</evidence>
<feature type="domain" description="POTRA" evidence="8">
    <location>
        <begin position="36"/>
        <end position="126"/>
    </location>
</feature>
<evidence type="ECO:0000256" key="2">
    <source>
        <dbReference type="ARBA" id="ARBA00022692"/>
    </source>
</evidence>
<dbReference type="PANTHER" id="PTHR12815:SF47">
    <property type="entry name" value="TRANSLOCATION AND ASSEMBLY MODULE SUBUNIT TAMA"/>
    <property type="match status" value="1"/>
</dbReference>
<organism evidence="9 10">
    <name type="scientific">Labilithrix luteola</name>
    <dbReference type="NCBI Taxonomy" id="1391654"/>
    <lineage>
        <taxon>Bacteria</taxon>
        <taxon>Pseudomonadati</taxon>
        <taxon>Myxococcota</taxon>
        <taxon>Polyangia</taxon>
        <taxon>Polyangiales</taxon>
        <taxon>Labilitrichaceae</taxon>
        <taxon>Labilithrix</taxon>
    </lineage>
</organism>
<keyword evidence="10" id="KW-1185">Reference proteome</keyword>
<dbReference type="KEGG" id="llu:AKJ09_01321"/>
<dbReference type="Pfam" id="PF01103">
    <property type="entry name" value="Omp85"/>
    <property type="match status" value="1"/>
</dbReference>
<evidence type="ECO:0000259" key="7">
    <source>
        <dbReference type="Pfam" id="PF01103"/>
    </source>
</evidence>
<comment type="subcellular location">
    <subcellularLocation>
        <location evidence="1">Membrane</location>
    </subcellularLocation>
</comment>
<dbReference type="STRING" id="1391654.AKJ09_01321"/>
<dbReference type="GO" id="GO:0019867">
    <property type="term" value="C:outer membrane"/>
    <property type="evidence" value="ECO:0007669"/>
    <property type="project" value="InterPro"/>
</dbReference>
<evidence type="ECO:0000313" key="10">
    <source>
        <dbReference type="Proteomes" id="UP000064967"/>
    </source>
</evidence>
<dbReference type="AlphaFoldDB" id="A0A0K1PMA3"/>
<dbReference type="Pfam" id="PF07244">
    <property type="entry name" value="POTRA"/>
    <property type="match status" value="1"/>
</dbReference>
<evidence type="ECO:0000256" key="6">
    <source>
        <dbReference type="SAM" id="MobiDB-lite"/>
    </source>
</evidence>
<sequence>MSRRLPPNRRAAQAAALALGLVSMGCKTVPKGRFAVDEVTIRGAHAVESDDIEDKIATSPNPKFLGLFQGVVYDYAIFDRFILQRDLARVEAFYRTKGFYDVRARAGRIIKLNDKHVRVEIVVEEGKPIANRKVKVEGATGIPKEIASAVEAAAREGLPNGATFDEDSFEKTEMAVRRALLDRGYAYATAKGTVAVDIVQHVADVLFTVEPGPKCVFGKVTVEGLGALPEKPVRRAVDIKEDSPYSQTALELAQQAVLSLGVFASVELIPDLPGEERPPTTTSTPSTDGAAPADVAANNAQKPRKIPPQTNGKPPVIPIRVKVEPSRLRTIRLGGGLEFDALKTDIHGLVGWENRNFFGGMRTFSVTFRPGVVLYPLRVNNIVFPDRLLPEERLRIEFKQPGFIEGRTNGFIRPQFDVYPVLLDPNPPKDAPVLGYAELKNAIGVDRPFKKLFVSVSHNVQWDYPFPYIGPRDPTLSTITISYPELFVALDFRNDKIHPRRGFYLANTFQYAGGPFGGSAHDLKVAPEARGFVPLTRRTVLAARAALGFLEPYNYGSTITQSVSEFGRAVEETRDYQLTFFRGFFSGGPNSNRGYAIRGVGPFAFVPFLTPEVQSQLVATGCTNNSCRTPTGGFTLWELSMELRHSLEGPLSAALFCDASDVSPQPNNVRFDHPHLSCGIGVRYDTPVGPIRLDLGYRLPGLQVIGGLTAADQPPPTFLGIPMAVHIGVGEAY</sequence>
<keyword evidence="2" id="KW-0812">Transmembrane</keyword>
<feature type="region of interest" description="Disordered" evidence="6">
    <location>
        <begin position="271"/>
        <end position="293"/>
    </location>
</feature>
<feature type="compositionally biased region" description="Low complexity" evidence="6">
    <location>
        <begin position="279"/>
        <end position="293"/>
    </location>
</feature>
<feature type="region of interest" description="Disordered" evidence="6">
    <location>
        <begin position="298"/>
        <end position="317"/>
    </location>
</feature>
<evidence type="ECO:0000259" key="8">
    <source>
        <dbReference type="Pfam" id="PF07244"/>
    </source>
</evidence>
<dbReference type="PANTHER" id="PTHR12815">
    <property type="entry name" value="SORTING AND ASSEMBLY MACHINERY SAMM50 PROTEIN FAMILY MEMBER"/>
    <property type="match status" value="1"/>
</dbReference>
<evidence type="ECO:0000256" key="4">
    <source>
        <dbReference type="ARBA" id="ARBA00023136"/>
    </source>
</evidence>
<proteinExistence type="predicted"/>
<keyword evidence="4" id="KW-0472">Membrane</keyword>
<keyword evidence="3" id="KW-0732">Signal</keyword>
<dbReference type="InterPro" id="IPR039910">
    <property type="entry name" value="D15-like"/>
</dbReference>
<dbReference type="Proteomes" id="UP000064967">
    <property type="component" value="Chromosome"/>
</dbReference>
<dbReference type="InterPro" id="IPR000184">
    <property type="entry name" value="Bac_surfAg_D15"/>
</dbReference>
<evidence type="ECO:0000313" key="9">
    <source>
        <dbReference type="EMBL" id="AKU94657.1"/>
    </source>
</evidence>
<dbReference type="RefSeq" id="WP_169927294.1">
    <property type="nucleotide sequence ID" value="NZ_CP012333.1"/>
</dbReference>